<dbReference type="AlphaFoldDB" id="A0A1D2QQ37"/>
<keyword evidence="2" id="KW-1003">Cell membrane</keyword>
<dbReference type="SMART" id="SM00448">
    <property type="entry name" value="REC"/>
    <property type="match status" value="3"/>
</dbReference>
<dbReference type="STRING" id="62101.AB835_07990"/>
<dbReference type="Proteomes" id="UP000242502">
    <property type="component" value="Unassembled WGS sequence"/>
</dbReference>
<evidence type="ECO:0000256" key="1">
    <source>
        <dbReference type="ARBA" id="ARBA00004651"/>
    </source>
</evidence>
<organism evidence="14 15">
    <name type="scientific">Candidatus Endobugula sertula</name>
    <name type="common">Bugula neritina bacterial symbiont</name>
    <dbReference type="NCBI Taxonomy" id="62101"/>
    <lineage>
        <taxon>Bacteria</taxon>
        <taxon>Pseudomonadati</taxon>
        <taxon>Pseudomonadota</taxon>
        <taxon>Gammaproteobacteria</taxon>
        <taxon>Cellvibrionales</taxon>
        <taxon>Cellvibrionaceae</taxon>
        <taxon>Candidatus Endobugula</taxon>
    </lineage>
</organism>
<dbReference type="PANTHER" id="PTHR45339:SF1">
    <property type="entry name" value="HYBRID SIGNAL TRANSDUCTION HISTIDINE KINASE J"/>
    <property type="match status" value="1"/>
</dbReference>
<reference evidence="14 15" key="1">
    <citation type="journal article" date="2016" name="Appl. Environ. Microbiol.">
        <title>Lack of Overt Genome Reduction in the Bryostatin-Producing Bryozoan Symbiont "Candidatus Endobugula sertula".</title>
        <authorList>
            <person name="Miller I.J."/>
            <person name="Vanee N."/>
            <person name="Fong S.S."/>
            <person name="Lim-Fong G.E."/>
            <person name="Kwan J.C."/>
        </authorList>
    </citation>
    <scope>NUCLEOTIDE SEQUENCE [LARGE SCALE GENOMIC DNA]</scope>
    <source>
        <strain evidence="14">AB1-4</strain>
    </source>
</reference>
<dbReference type="GO" id="GO:0000160">
    <property type="term" value="P:phosphorelay signal transduction system"/>
    <property type="evidence" value="ECO:0007669"/>
    <property type="project" value="UniProtKB-KW"/>
</dbReference>
<accession>A0A1D2QQ37</accession>
<dbReference type="Gene3D" id="3.40.50.2300">
    <property type="match status" value="3"/>
</dbReference>
<evidence type="ECO:0000256" key="8">
    <source>
        <dbReference type="ARBA" id="ARBA00023012"/>
    </source>
</evidence>
<dbReference type="InterPro" id="IPR008207">
    <property type="entry name" value="Sig_transdc_His_kin_Hpt_dom"/>
</dbReference>
<feature type="modified residue" description="4-aspartylphosphate" evidence="11">
    <location>
        <position position="233"/>
    </location>
</feature>
<keyword evidence="6" id="KW-0067">ATP-binding</keyword>
<keyword evidence="7" id="KW-1133">Transmembrane helix</keyword>
<evidence type="ECO:0000313" key="14">
    <source>
        <dbReference type="EMBL" id="ODS23643.1"/>
    </source>
</evidence>
<dbReference type="PROSITE" id="PS50894">
    <property type="entry name" value="HPT"/>
    <property type="match status" value="1"/>
</dbReference>
<gene>
    <name evidence="14" type="ORF">AB835_07990</name>
</gene>
<evidence type="ECO:0000256" key="5">
    <source>
        <dbReference type="ARBA" id="ARBA00022741"/>
    </source>
</evidence>
<feature type="modified residue" description="Phosphohistidine" evidence="10">
    <location>
        <position position="507"/>
    </location>
</feature>
<keyword evidence="9" id="KW-0472">Membrane</keyword>
<dbReference type="Pfam" id="PF01627">
    <property type="entry name" value="Hpt"/>
    <property type="match status" value="1"/>
</dbReference>
<name>A0A1D2QQ37_9GAMM</name>
<dbReference type="EMBL" id="MDLC01000024">
    <property type="protein sequence ID" value="ODS23643.1"/>
    <property type="molecule type" value="Genomic_DNA"/>
</dbReference>
<evidence type="ECO:0000256" key="6">
    <source>
        <dbReference type="ARBA" id="ARBA00022840"/>
    </source>
</evidence>
<dbReference type="GO" id="GO:0005886">
    <property type="term" value="C:plasma membrane"/>
    <property type="evidence" value="ECO:0007669"/>
    <property type="project" value="UniProtKB-SubCell"/>
</dbReference>
<feature type="domain" description="Response regulatory" evidence="12">
    <location>
        <begin position="184"/>
        <end position="299"/>
    </location>
</feature>
<keyword evidence="8" id="KW-0902">Two-component regulatory system</keyword>
<dbReference type="InterPro" id="IPR036641">
    <property type="entry name" value="HPT_dom_sf"/>
</dbReference>
<keyword evidence="3 11" id="KW-0597">Phosphoprotein</keyword>
<dbReference type="InterPro" id="IPR001789">
    <property type="entry name" value="Sig_transdc_resp-reg_receiver"/>
</dbReference>
<dbReference type="SUPFAM" id="SSF47226">
    <property type="entry name" value="Histidine-containing phosphotransfer domain, HPT domain"/>
    <property type="match status" value="1"/>
</dbReference>
<comment type="subcellular location">
    <subcellularLocation>
        <location evidence="1">Cell membrane</location>
        <topology evidence="1">Multi-pass membrane protein</topology>
    </subcellularLocation>
</comment>
<feature type="modified residue" description="4-aspartylphosphate" evidence="11">
    <location>
        <position position="81"/>
    </location>
</feature>
<dbReference type="GO" id="GO:0004672">
    <property type="term" value="F:protein kinase activity"/>
    <property type="evidence" value="ECO:0007669"/>
    <property type="project" value="UniProtKB-ARBA"/>
</dbReference>
<dbReference type="PROSITE" id="PS50110">
    <property type="entry name" value="RESPONSE_REGULATORY"/>
    <property type="match status" value="3"/>
</dbReference>
<evidence type="ECO:0000259" key="12">
    <source>
        <dbReference type="PROSITE" id="PS50110"/>
    </source>
</evidence>
<evidence type="ECO:0008006" key="16">
    <source>
        <dbReference type="Google" id="ProtNLM"/>
    </source>
</evidence>
<evidence type="ECO:0000256" key="3">
    <source>
        <dbReference type="ARBA" id="ARBA00022553"/>
    </source>
</evidence>
<feature type="domain" description="Response regulatory" evidence="12">
    <location>
        <begin position="318"/>
        <end position="437"/>
    </location>
</feature>
<dbReference type="GO" id="GO:0005524">
    <property type="term" value="F:ATP binding"/>
    <property type="evidence" value="ECO:0007669"/>
    <property type="project" value="UniProtKB-KW"/>
</dbReference>
<evidence type="ECO:0000313" key="15">
    <source>
        <dbReference type="Proteomes" id="UP000242502"/>
    </source>
</evidence>
<evidence type="ECO:0000256" key="9">
    <source>
        <dbReference type="ARBA" id="ARBA00023136"/>
    </source>
</evidence>
<dbReference type="Pfam" id="PF00072">
    <property type="entry name" value="Response_reg"/>
    <property type="match status" value="3"/>
</dbReference>
<protein>
    <recommendedName>
        <fullName evidence="16">Histidine kinase</fullName>
    </recommendedName>
</protein>
<dbReference type="SUPFAM" id="SSF52172">
    <property type="entry name" value="CheY-like"/>
    <property type="match status" value="3"/>
</dbReference>
<proteinExistence type="predicted"/>
<feature type="domain" description="HPt" evidence="13">
    <location>
        <begin position="468"/>
        <end position="567"/>
    </location>
</feature>
<evidence type="ECO:0000256" key="11">
    <source>
        <dbReference type="PROSITE-ProRule" id="PRU00169"/>
    </source>
</evidence>
<evidence type="ECO:0000256" key="10">
    <source>
        <dbReference type="PROSITE-ProRule" id="PRU00110"/>
    </source>
</evidence>
<dbReference type="PANTHER" id="PTHR45339">
    <property type="entry name" value="HYBRID SIGNAL TRANSDUCTION HISTIDINE KINASE J"/>
    <property type="match status" value="1"/>
</dbReference>
<feature type="domain" description="Response regulatory" evidence="12">
    <location>
        <begin position="27"/>
        <end position="148"/>
    </location>
</feature>
<dbReference type="Gene3D" id="1.20.120.160">
    <property type="entry name" value="HPT domain"/>
    <property type="match status" value="1"/>
</dbReference>
<evidence type="ECO:0000256" key="7">
    <source>
        <dbReference type="ARBA" id="ARBA00022989"/>
    </source>
</evidence>
<evidence type="ECO:0000256" key="4">
    <source>
        <dbReference type="ARBA" id="ARBA00022692"/>
    </source>
</evidence>
<keyword evidence="5" id="KW-0547">Nucleotide-binding</keyword>
<evidence type="ECO:0000259" key="13">
    <source>
        <dbReference type="PROSITE" id="PS50894"/>
    </source>
</evidence>
<comment type="caution">
    <text evidence="14">The sequence shown here is derived from an EMBL/GenBank/DDBJ whole genome shotgun (WGS) entry which is preliminary data.</text>
</comment>
<feature type="modified residue" description="4-aspartylphosphate" evidence="11">
    <location>
        <position position="367"/>
    </location>
</feature>
<evidence type="ECO:0000256" key="2">
    <source>
        <dbReference type="ARBA" id="ARBA00022475"/>
    </source>
</evidence>
<sequence length="569" mass="64018">MEYALALEKDAPSPNPFKKINNLKGLRCLIVDDIQLNGELAKQHLESLGVECVFEQHSSNVITLLENAVTGKKPFDISVIDYLMPHINGDILAKTIKTTESIRDTVLIMLTSSTRTSYTNCFKDAGFNGYLTKPLKFGELEEMVSFVWDNIMEGNNNIFITVDDFPSRKTGSLGDSALHFKKPSILLAEDNRVNQGLAIEILETAGCIVDVVTNGKQAVSRTNETAFDLILMDCMMPEMDGFEASRTITEKNNSDAPIIALTGNATKDDRERCLESGMSDYLTKPIRKNELLRTIAKWLPDFVDTECHQEKIMFSNYKVLLVEDNRINAAMAEEMLNDLGLLVTIAKNGVEAIEAVQKIKFDLIFMDCMMPIMGGIEATQEIRKLEQNNTIKYCPIVALTANAMASDKKACLDGGIDDFIAKPLKKNVLKSMLGKFLKPTIIKVHKVEEETVKNSFDPDVLKSYKHIMGDKFEHSIKHFIEDFNIMFSKLDSAYRNKNINEIHYIAHTIKSTSATIGAMDLSDIALRLEKETKIQIEKEQDKVILPEHIIDHLKLAFDSTEQHLQKVIH</sequence>
<keyword evidence="4" id="KW-0812">Transmembrane</keyword>
<dbReference type="InterPro" id="IPR011006">
    <property type="entry name" value="CheY-like_superfamily"/>
</dbReference>
<dbReference type="CDD" id="cd17546">
    <property type="entry name" value="REC_hyHK_CKI1_RcsC-like"/>
    <property type="match status" value="3"/>
</dbReference>